<proteinExistence type="inferred from homology"/>
<evidence type="ECO:0000256" key="3">
    <source>
        <dbReference type="ARBA" id="ARBA00022723"/>
    </source>
</evidence>
<dbReference type="CDD" id="cd15505">
    <property type="entry name" value="PHD_ING"/>
    <property type="match status" value="1"/>
</dbReference>
<accession>U4KXE3</accession>
<feature type="site" description="Histone H3K4me3 binding" evidence="8">
    <location>
        <position position="647"/>
    </location>
</feature>
<name>U4KXE3_PYROM</name>
<dbReference type="AlphaFoldDB" id="U4KXE3"/>
<dbReference type="SMART" id="SM01408">
    <property type="entry name" value="ING"/>
    <property type="match status" value="1"/>
</dbReference>
<sequence>MSASKAPAAHPPAPAAAGPSSARKQPMRQTRTARKPSASKPTPNGVEPFAIHSAPDKFYSCLHAFTDAIDALPAEIIRHFTLLREVDAKACLPEHHLRTLIDTVDRLPAPADPYEFDAAMEALKQLDDLRRRRDSDPTFQHNAEQVEMLAELEKIEAAESLLGPNCRTILGQPETRRARCHQIRGQIQDILGTQEEKVHVIGTAVEALNKQMSRVEHAFSYTETEIPQIYRLGNPNHWAYMEPMKKGTAAQIAREKQREQREQEERLHQLAMESNVRGAGRNSNSKNSHHHYAHHQQQEEHEPAKKRVRKTGDNETLSSTKRIVDQQAGAQQQQAKKRKAGTTKEDKEKAAAAAAKGTASPRASTPVPKKAKTAGQRAPRSRTAQTPTASATNSPLLGQPNLAVPHIQPFAAATNASPLNNNISFTAQSATSAPQASPLPAVHTPAPSKSHKKDAAKQQQPPAEPEDIVMLPAPVQEPLPPPLPKVSHKKKQRAPTPAPETGAEEHVPKKVTPTVPSKREKEKDDHHIQTISTKSKNSNSNSDHKANAASSSTPSANRNRKRADSTATAASVSAAIAAVEPAKKKSHKAKSQQKPPIGLGISTAKKETKEQEESGEEDEGEETYCYCDQISYGEMVACDGDDCEREWFHLECAGLTMAPKGKVKWYCRDCELVRSRGRSRA</sequence>
<dbReference type="InterPro" id="IPR001965">
    <property type="entry name" value="Znf_PHD"/>
</dbReference>
<keyword evidence="7 11" id="KW-0539">Nucleus</keyword>
<feature type="site" description="Histone H3K4me3 binding" evidence="8">
    <location>
        <position position="624"/>
    </location>
</feature>
<evidence type="ECO:0000256" key="9">
    <source>
        <dbReference type="PIRSR" id="PIRSR628651-51"/>
    </source>
</evidence>
<evidence type="ECO:0000313" key="14">
    <source>
        <dbReference type="EMBL" id="CCX06135.1"/>
    </source>
</evidence>
<feature type="binding site" evidence="9">
    <location>
        <position position="652"/>
    </location>
    <ligand>
        <name>Zn(2+)</name>
        <dbReference type="ChEBI" id="CHEBI:29105"/>
        <label>1</label>
    </ligand>
</feature>
<evidence type="ECO:0000256" key="5">
    <source>
        <dbReference type="ARBA" id="ARBA00022833"/>
    </source>
</evidence>
<dbReference type="eggNOG" id="KOG1973">
    <property type="taxonomic scope" value="Eukaryota"/>
</dbReference>
<feature type="compositionally biased region" description="Low complexity" evidence="12">
    <location>
        <begin position="429"/>
        <end position="441"/>
    </location>
</feature>
<evidence type="ECO:0000259" key="13">
    <source>
        <dbReference type="PROSITE" id="PS50016"/>
    </source>
</evidence>
<comment type="similarity">
    <text evidence="2 11">Belongs to the ING family.</text>
</comment>
<feature type="binding site" evidence="9">
    <location>
        <position position="627"/>
    </location>
    <ligand>
        <name>Zn(2+)</name>
        <dbReference type="ChEBI" id="CHEBI:29105"/>
        <label>1</label>
    </ligand>
</feature>
<feature type="compositionally biased region" description="Low complexity" evidence="12">
    <location>
        <begin position="532"/>
        <end position="557"/>
    </location>
</feature>
<comment type="domain">
    <text evidence="11">The PHD-type zinc finger mediates the binding to H3K4me3.</text>
</comment>
<dbReference type="GO" id="GO:0033698">
    <property type="term" value="C:Rpd3L complex"/>
    <property type="evidence" value="ECO:0007669"/>
    <property type="project" value="TreeGrafter"/>
</dbReference>
<dbReference type="PANTHER" id="PTHR10333">
    <property type="entry name" value="INHIBITOR OF GROWTH PROTEIN"/>
    <property type="match status" value="1"/>
</dbReference>
<organism evidence="14 15">
    <name type="scientific">Pyronema omphalodes (strain CBS 100304)</name>
    <name type="common">Pyronema confluens</name>
    <dbReference type="NCBI Taxonomy" id="1076935"/>
    <lineage>
        <taxon>Eukaryota</taxon>
        <taxon>Fungi</taxon>
        <taxon>Dikarya</taxon>
        <taxon>Ascomycota</taxon>
        <taxon>Pezizomycotina</taxon>
        <taxon>Pezizomycetes</taxon>
        <taxon>Pezizales</taxon>
        <taxon>Pyronemataceae</taxon>
        <taxon>Pyronema</taxon>
    </lineage>
</organism>
<dbReference type="Gene3D" id="6.10.140.1740">
    <property type="match status" value="1"/>
</dbReference>
<dbReference type="SMART" id="SM00249">
    <property type="entry name" value="PHD"/>
    <property type="match status" value="1"/>
</dbReference>
<dbReference type="GO" id="GO:0006355">
    <property type="term" value="P:regulation of DNA-templated transcription"/>
    <property type="evidence" value="ECO:0007669"/>
    <property type="project" value="TreeGrafter"/>
</dbReference>
<comment type="function">
    <text evidence="11">Component of an histone acetyltransferase complex.</text>
</comment>
<feature type="compositionally biased region" description="Basic and acidic residues" evidence="12">
    <location>
        <begin position="517"/>
        <end position="528"/>
    </location>
</feature>
<evidence type="ECO:0000313" key="15">
    <source>
        <dbReference type="Proteomes" id="UP000018144"/>
    </source>
</evidence>
<dbReference type="InterPro" id="IPR013083">
    <property type="entry name" value="Znf_RING/FYVE/PHD"/>
</dbReference>
<keyword evidence="3 9" id="KW-0479">Metal-binding</keyword>
<dbReference type="STRING" id="1076935.U4KXE3"/>
<dbReference type="OMA" id="WAYSNRN"/>
<evidence type="ECO:0000256" key="7">
    <source>
        <dbReference type="ARBA" id="ARBA00023242"/>
    </source>
</evidence>
<dbReference type="Gene3D" id="3.30.40.10">
    <property type="entry name" value="Zinc/RING finger domain, C3HC4 (zinc finger)"/>
    <property type="match status" value="1"/>
</dbReference>
<feature type="binding site" evidence="9">
    <location>
        <position position="667"/>
    </location>
    <ligand>
        <name>Zn(2+)</name>
        <dbReference type="ChEBI" id="CHEBI:29105"/>
        <label>2</label>
    </ligand>
</feature>
<dbReference type="Proteomes" id="UP000018144">
    <property type="component" value="Unassembled WGS sequence"/>
</dbReference>
<dbReference type="GO" id="GO:0006325">
    <property type="term" value="P:chromatin organization"/>
    <property type="evidence" value="ECO:0007669"/>
    <property type="project" value="UniProtKB-KW"/>
</dbReference>
<feature type="compositionally biased region" description="Polar residues" evidence="12">
    <location>
        <begin position="382"/>
        <end position="396"/>
    </location>
</feature>
<dbReference type="PANTHER" id="PTHR10333:SF42">
    <property type="entry name" value="INHIBITOR OF GROWTH PROTEIN 5"/>
    <property type="match status" value="1"/>
</dbReference>
<dbReference type="InterPro" id="IPR019786">
    <property type="entry name" value="Zinc_finger_PHD-type_CS"/>
</dbReference>
<evidence type="ECO:0000256" key="8">
    <source>
        <dbReference type="PIRSR" id="PIRSR628651-50"/>
    </source>
</evidence>
<evidence type="ECO:0000256" key="11">
    <source>
        <dbReference type="RuleBase" id="RU361213"/>
    </source>
</evidence>
<keyword evidence="4 10" id="KW-0863">Zinc-finger</keyword>
<evidence type="ECO:0000256" key="6">
    <source>
        <dbReference type="ARBA" id="ARBA00022853"/>
    </source>
</evidence>
<feature type="site" description="Histone H3K4me3 binding" evidence="8">
    <location>
        <position position="635"/>
    </location>
</feature>
<comment type="subunit">
    <text evidence="11">Component of an histone acetyltransferase complex. Interacts with H3K4me3 and to a lesser extent with H3K4me2.</text>
</comment>
<dbReference type="OrthoDB" id="4173905at2759"/>
<feature type="compositionally biased region" description="Low complexity" evidence="12">
    <location>
        <begin position="565"/>
        <end position="579"/>
    </location>
</feature>
<dbReference type="SUPFAM" id="SSF57903">
    <property type="entry name" value="FYVE/PHD zinc finger"/>
    <property type="match status" value="1"/>
</dbReference>
<keyword evidence="6 11" id="KW-0156">Chromatin regulator</keyword>
<evidence type="ECO:0000256" key="1">
    <source>
        <dbReference type="ARBA" id="ARBA00004123"/>
    </source>
</evidence>
<evidence type="ECO:0000256" key="12">
    <source>
        <dbReference type="SAM" id="MobiDB-lite"/>
    </source>
</evidence>
<evidence type="ECO:0000256" key="4">
    <source>
        <dbReference type="ARBA" id="ARBA00022771"/>
    </source>
</evidence>
<keyword evidence="5 9" id="KW-0862">Zinc</keyword>
<feature type="binding site" evidence="9">
    <location>
        <position position="643"/>
    </location>
    <ligand>
        <name>Zn(2+)</name>
        <dbReference type="ChEBI" id="CHEBI:29105"/>
        <label>2</label>
    </ligand>
</feature>
<dbReference type="InterPro" id="IPR024610">
    <property type="entry name" value="ING_N_histone-binding"/>
</dbReference>
<feature type="region of interest" description="Disordered" evidence="12">
    <location>
        <begin position="272"/>
        <end position="401"/>
    </location>
</feature>
<protein>
    <recommendedName>
        <fullName evidence="11">Chromatin modification-related protein</fullName>
    </recommendedName>
</protein>
<dbReference type="EMBL" id="HF935280">
    <property type="protein sequence ID" value="CCX06135.1"/>
    <property type="molecule type" value="Genomic_DNA"/>
</dbReference>
<keyword evidence="15" id="KW-1185">Reference proteome</keyword>
<dbReference type="Pfam" id="PF12998">
    <property type="entry name" value="ING"/>
    <property type="match status" value="2"/>
</dbReference>
<feature type="site" description="Histone H3K4me3 binding" evidence="8">
    <location>
        <position position="639"/>
    </location>
</feature>
<gene>
    <name evidence="14" type="ORF">PCON_05722</name>
</gene>
<dbReference type="InterPro" id="IPR011011">
    <property type="entry name" value="Znf_FYVE_PHD"/>
</dbReference>
<dbReference type="PROSITE" id="PS50016">
    <property type="entry name" value="ZF_PHD_2"/>
    <property type="match status" value="1"/>
</dbReference>
<feature type="binding site" evidence="9">
    <location>
        <position position="670"/>
    </location>
    <ligand>
        <name>Zn(2+)</name>
        <dbReference type="ChEBI" id="CHEBI:29105"/>
        <label>2</label>
    </ligand>
</feature>
<feature type="binding site" evidence="9">
    <location>
        <position position="649"/>
    </location>
    <ligand>
        <name>Zn(2+)</name>
        <dbReference type="ChEBI" id="CHEBI:29105"/>
        <label>1</label>
    </ligand>
</feature>
<dbReference type="GO" id="GO:0070210">
    <property type="term" value="C:Rpd3L-Expanded complex"/>
    <property type="evidence" value="ECO:0007669"/>
    <property type="project" value="TreeGrafter"/>
</dbReference>
<feature type="region of interest" description="Disordered" evidence="12">
    <location>
        <begin position="1"/>
        <end position="49"/>
    </location>
</feature>
<feature type="compositionally biased region" description="Basic and acidic residues" evidence="12">
    <location>
        <begin position="296"/>
        <end position="313"/>
    </location>
</feature>
<feature type="binding site" evidence="9">
    <location>
        <position position="625"/>
    </location>
    <ligand>
        <name>Zn(2+)</name>
        <dbReference type="ChEBI" id="CHEBI:29105"/>
        <label>1</label>
    </ligand>
</feature>
<dbReference type="GO" id="GO:0008270">
    <property type="term" value="F:zinc ion binding"/>
    <property type="evidence" value="ECO:0007669"/>
    <property type="project" value="UniProtKB-KW"/>
</dbReference>
<dbReference type="InterPro" id="IPR028651">
    <property type="entry name" value="ING_fam"/>
</dbReference>
<dbReference type="InterPro" id="IPR019787">
    <property type="entry name" value="Znf_PHD-finger"/>
</dbReference>
<feature type="domain" description="PHD-type" evidence="13">
    <location>
        <begin position="622"/>
        <end position="673"/>
    </location>
</feature>
<feature type="binding site" evidence="9">
    <location>
        <position position="638"/>
    </location>
    <ligand>
        <name>Zn(2+)</name>
        <dbReference type="ChEBI" id="CHEBI:29105"/>
        <label>2</label>
    </ligand>
</feature>
<feature type="compositionally biased region" description="Pro residues" evidence="12">
    <location>
        <begin position="475"/>
        <end position="484"/>
    </location>
</feature>
<evidence type="ECO:0000256" key="2">
    <source>
        <dbReference type="ARBA" id="ARBA00010210"/>
    </source>
</evidence>
<dbReference type="PROSITE" id="PS01359">
    <property type="entry name" value="ZF_PHD_1"/>
    <property type="match status" value="1"/>
</dbReference>
<reference evidence="14 15" key="1">
    <citation type="journal article" date="2013" name="PLoS Genet.">
        <title>The genome and development-dependent transcriptomes of Pyronema confluens: a window into fungal evolution.</title>
        <authorList>
            <person name="Traeger S."/>
            <person name="Altegoer F."/>
            <person name="Freitag M."/>
            <person name="Gabaldon T."/>
            <person name="Kempken F."/>
            <person name="Kumar A."/>
            <person name="Marcet-Houben M."/>
            <person name="Poggeler S."/>
            <person name="Stajich J.E."/>
            <person name="Nowrousian M."/>
        </authorList>
    </citation>
    <scope>NUCLEOTIDE SEQUENCE [LARGE SCALE GENOMIC DNA]</scope>
    <source>
        <strain evidence="15">CBS 100304</strain>
        <tissue evidence="14">Vegetative mycelium</tissue>
    </source>
</reference>
<comment type="subcellular location">
    <subcellularLocation>
        <location evidence="1 11">Nucleus</location>
    </subcellularLocation>
</comment>
<feature type="region of interest" description="Disordered" evidence="12">
    <location>
        <begin position="429"/>
        <end position="620"/>
    </location>
</feature>
<evidence type="ECO:0000256" key="10">
    <source>
        <dbReference type="PROSITE-ProRule" id="PRU00146"/>
    </source>
</evidence>